<evidence type="ECO:0008006" key="5">
    <source>
        <dbReference type="Google" id="ProtNLM"/>
    </source>
</evidence>
<evidence type="ECO:0000313" key="4">
    <source>
        <dbReference type="Proteomes" id="UP000541535"/>
    </source>
</evidence>
<dbReference type="SUPFAM" id="SSF53850">
    <property type="entry name" value="Periplasmic binding protein-like II"/>
    <property type="match status" value="1"/>
</dbReference>
<feature type="chain" id="PRO_5030920156" description="Transporter substrate-binding domain-containing protein" evidence="2">
    <location>
        <begin position="22"/>
        <end position="172"/>
    </location>
</feature>
<evidence type="ECO:0000256" key="1">
    <source>
        <dbReference type="SAM" id="MobiDB-lite"/>
    </source>
</evidence>
<comment type="caution">
    <text evidence="3">The sequence shown here is derived from an EMBL/GenBank/DDBJ whole genome shotgun (WGS) entry which is preliminary data.</text>
</comment>
<feature type="region of interest" description="Disordered" evidence="1">
    <location>
        <begin position="151"/>
        <end position="172"/>
    </location>
</feature>
<keyword evidence="2" id="KW-0732">Signal</keyword>
<feature type="signal peptide" evidence="2">
    <location>
        <begin position="1"/>
        <end position="21"/>
    </location>
</feature>
<accession>A0A7W5BCS7</accession>
<name>A0A7W5BCS7_9BURK</name>
<dbReference type="RefSeq" id="WP_183441747.1">
    <property type="nucleotide sequence ID" value="NZ_JACHXD010000008.1"/>
</dbReference>
<organism evidence="3 4">
    <name type="scientific">Pseudoduganella violacea</name>
    <dbReference type="NCBI Taxonomy" id="1715466"/>
    <lineage>
        <taxon>Bacteria</taxon>
        <taxon>Pseudomonadati</taxon>
        <taxon>Pseudomonadota</taxon>
        <taxon>Betaproteobacteria</taxon>
        <taxon>Burkholderiales</taxon>
        <taxon>Oxalobacteraceae</taxon>
        <taxon>Telluria group</taxon>
        <taxon>Pseudoduganella</taxon>
    </lineage>
</organism>
<sequence>MKIRRLLLVLAAVLALPAAPAAEVRLIAGTIPGFCEAKGEGVGGASCALVAEMARRMHYPHKIELMPFIRALETVRLGSNVIMPLGRSKAREKNAQWRVVLLEDEFVLITQKHPEEVIDSLGAVRDKAVGAMRGGIAVEIAHADPLRHLQPTGKDGYTLRPPPRCARARNYR</sequence>
<dbReference type="AlphaFoldDB" id="A0A7W5BCS7"/>
<dbReference type="EMBL" id="JACHXD010000008">
    <property type="protein sequence ID" value="MBB3119940.1"/>
    <property type="molecule type" value="Genomic_DNA"/>
</dbReference>
<reference evidence="3 4" key="1">
    <citation type="submission" date="2020-08" db="EMBL/GenBank/DDBJ databases">
        <title>Genomic Encyclopedia of Type Strains, Phase III (KMG-III): the genomes of soil and plant-associated and newly described type strains.</title>
        <authorList>
            <person name="Whitman W."/>
        </authorList>
    </citation>
    <scope>NUCLEOTIDE SEQUENCE [LARGE SCALE GENOMIC DNA]</scope>
    <source>
        <strain evidence="3 4">CECT 8897</strain>
    </source>
</reference>
<evidence type="ECO:0000256" key="2">
    <source>
        <dbReference type="SAM" id="SignalP"/>
    </source>
</evidence>
<protein>
    <recommendedName>
        <fullName evidence="5">Transporter substrate-binding domain-containing protein</fullName>
    </recommendedName>
</protein>
<dbReference type="Proteomes" id="UP000541535">
    <property type="component" value="Unassembled WGS sequence"/>
</dbReference>
<proteinExistence type="predicted"/>
<evidence type="ECO:0000313" key="3">
    <source>
        <dbReference type="EMBL" id="MBB3119940.1"/>
    </source>
</evidence>
<gene>
    <name evidence="3" type="ORF">FHS03_002999</name>
</gene>
<keyword evidence="4" id="KW-1185">Reference proteome</keyword>